<evidence type="ECO:0000313" key="3">
    <source>
        <dbReference type="Proteomes" id="UP001187192"/>
    </source>
</evidence>
<dbReference type="InterPro" id="IPR003609">
    <property type="entry name" value="Pan_app"/>
</dbReference>
<dbReference type="PANTHER" id="PTHR32444">
    <property type="entry name" value="BULB-TYPE LECTIN DOMAIN-CONTAINING PROTEIN"/>
    <property type="match status" value="1"/>
</dbReference>
<feature type="domain" description="Apple" evidence="1">
    <location>
        <begin position="23"/>
        <end position="107"/>
    </location>
</feature>
<dbReference type="Pfam" id="PF08276">
    <property type="entry name" value="PAN_2"/>
    <property type="match status" value="1"/>
</dbReference>
<proteinExistence type="predicted"/>
<organism evidence="2 3">
    <name type="scientific">Ficus carica</name>
    <name type="common">Common fig</name>
    <dbReference type="NCBI Taxonomy" id="3494"/>
    <lineage>
        <taxon>Eukaryota</taxon>
        <taxon>Viridiplantae</taxon>
        <taxon>Streptophyta</taxon>
        <taxon>Embryophyta</taxon>
        <taxon>Tracheophyta</taxon>
        <taxon>Spermatophyta</taxon>
        <taxon>Magnoliopsida</taxon>
        <taxon>eudicotyledons</taxon>
        <taxon>Gunneridae</taxon>
        <taxon>Pentapetalae</taxon>
        <taxon>rosids</taxon>
        <taxon>fabids</taxon>
        <taxon>Rosales</taxon>
        <taxon>Moraceae</taxon>
        <taxon>Ficeae</taxon>
        <taxon>Ficus</taxon>
    </lineage>
</organism>
<evidence type="ECO:0000313" key="2">
    <source>
        <dbReference type="EMBL" id="GMN75780.1"/>
    </source>
</evidence>
<reference evidence="2" key="1">
    <citation type="submission" date="2023-07" db="EMBL/GenBank/DDBJ databases">
        <title>draft genome sequence of fig (Ficus carica).</title>
        <authorList>
            <person name="Takahashi T."/>
            <person name="Nishimura K."/>
        </authorList>
    </citation>
    <scope>NUCLEOTIDE SEQUENCE</scope>
</reference>
<keyword evidence="3" id="KW-1185">Reference proteome</keyword>
<dbReference type="Proteomes" id="UP001187192">
    <property type="component" value="Unassembled WGS sequence"/>
</dbReference>
<protein>
    <recommendedName>
        <fullName evidence="1">Apple domain-containing protein</fullName>
    </recommendedName>
</protein>
<dbReference type="PANTHER" id="PTHR32444:SF247">
    <property type="entry name" value="OS01G0958200 PROTEIN"/>
    <property type="match status" value="1"/>
</dbReference>
<sequence>MLRQDWNSKDSSGRFTRETKLHCGNNASVNGVEDRFVEISSMLLPENKQSEQVENIAMCESICYNNYSCTAYAYDNNQCSIWSGNLLNLQQVGIGDERGRSLYIRLAASEVRSSKN</sequence>
<accession>A0AA88EJ50</accession>
<dbReference type="PROSITE" id="PS50948">
    <property type="entry name" value="PAN"/>
    <property type="match status" value="1"/>
</dbReference>
<dbReference type="AlphaFoldDB" id="A0AA88EJ50"/>
<name>A0AA88EJ50_FICCA</name>
<comment type="caution">
    <text evidence="2">The sequence shown here is derived from an EMBL/GenBank/DDBJ whole genome shotgun (WGS) entry which is preliminary data.</text>
</comment>
<dbReference type="CDD" id="cd01098">
    <property type="entry name" value="PAN_AP_plant"/>
    <property type="match status" value="1"/>
</dbReference>
<dbReference type="SMART" id="SM00473">
    <property type="entry name" value="PAN_AP"/>
    <property type="match status" value="1"/>
</dbReference>
<evidence type="ECO:0000259" key="1">
    <source>
        <dbReference type="PROSITE" id="PS50948"/>
    </source>
</evidence>
<gene>
    <name evidence="2" type="ORF">TIFTF001_056371</name>
</gene>
<dbReference type="SUPFAM" id="SSF57414">
    <property type="entry name" value="Hairpin loop containing domain-like"/>
    <property type="match status" value="1"/>
</dbReference>
<dbReference type="EMBL" id="BTGU01020564">
    <property type="protein sequence ID" value="GMN75780.1"/>
    <property type="molecule type" value="Genomic_DNA"/>
</dbReference>